<keyword evidence="1" id="KW-1133">Transmembrane helix</keyword>
<dbReference type="Proteomes" id="UP001197247">
    <property type="component" value="Unassembled WGS sequence"/>
</dbReference>
<evidence type="ECO:0000313" key="2">
    <source>
        <dbReference type="EMBL" id="MBT0770232.1"/>
    </source>
</evidence>
<feature type="transmembrane region" description="Helical" evidence="1">
    <location>
        <begin position="20"/>
        <end position="50"/>
    </location>
</feature>
<proteinExistence type="predicted"/>
<comment type="caution">
    <text evidence="2">The sequence shown here is derived from an EMBL/GenBank/DDBJ whole genome shotgun (WGS) entry which is preliminary data.</text>
</comment>
<evidence type="ECO:0000313" key="3">
    <source>
        <dbReference type="Proteomes" id="UP001197247"/>
    </source>
</evidence>
<dbReference type="RefSeq" id="WP_214156521.1">
    <property type="nucleotide sequence ID" value="NZ_JAHBAY010000005.1"/>
</dbReference>
<organism evidence="2 3">
    <name type="scientific">Kineosporia corallincola</name>
    <dbReference type="NCBI Taxonomy" id="2835133"/>
    <lineage>
        <taxon>Bacteria</taxon>
        <taxon>Bacillati</taxon>
        <taxon>Actinomycetota</taxon>
        <taxon>Actinomycetes</taxon>
        <taxon>Kineosporiales</taxon>
        <taxon>Kineosporiaceae</taxon>
        <taxon>Kineosporia</taxon>
    </lineage>
</organism>
<keyword evidence="3" id="KW-1185">Reference proteome</keyword>
<reference evidence="2 3" key="1">
    <citation type="submission" date="2021-05" db="EMBL/GenBank/DDBJ databases">
        <title>Kineosporia and Streptomyces sp. nov. two new marine actinobacteria isolated from Coral.</title>
        <authorList>
            <person name="Buangrab K."/>
            <person name="Sutthacheep M."/>
            <person name="Yeemin T."/>
            <person name="Harunari E."/>
            <person name="Igarashi Y."/>
            <person name="Kanchanasin P."/>
            <person name="Tanasupawat S."/>
            <person name="Phongsopitanun W."/>
        </authorList>
    </citation>
    <scope>NUCLEOTIDE SEQUENCE [LARGE SCALE GENOMIC DNA]</scope>
    <source>
        <strain evidence="2 3">J2-2</strain>
    </source>
</reference>
<accession>A0ABS5TGL2</accession>
<evidence type="ECO:0000256" key="1">
    <source>
        <dbReference type="SAM" id="Phobius"/>
    </source>
</evidence>
<sequence>MTQTQPQTPLTAPATKQSNVLSIVSFALSALAVAILPIVFGVAAIICGGVAVSRRERLGKTALAVSVVATILGFALGYLVFASR</sequence>
<evidence type="ECO:0008006" key="4">
    <source>
        <dbReference type="Google" id="ProtNLM"/>
    </source>
</evidence>
<gene>
    <name evidence="2" type="ORF">KIH74_14925</name>
</gene>
<keyword evidence="1" id="KW-0812">Transmembrane</keyword>
<dbReference type="EMBL" id="JAHBAY010000005">
    <property type="protein sequence ID" value="MBT0770232.1"/>
    <property type="molecule type" value="Genomic_DNA"/>
</dbReference>
<keyword evidence="1" id="KW-0472">Membrane</keyword>
<feature type="transmembrane region" description="Helical" evidence="1">
    <location>
        <begin position="62"/>
        <end position="81"/>
    </location>
</feature>
<name>A0ABS5TGL2_9ACTN</name>
<protein>
    <recommendedName>
        <fullName evidence="4">DUF4190 domain-containing protein</fullName>
    </recommendedName>
</protein>